<keyword evidence="2" id="KW-1185">Reference proteome</keyword>
<reference evidence="2" key="1">
    <citation type="submission" date="2023-07" db="EMBL/GenBank/DDBJ databases">
        <title>30 novel species of actinomycetes from the DSMZ collection.</title>
        <authorList>
            <person name="Nouioui I."/>
        </authorList>
    </citation>
    <scope>NUCLEOTIDE SEQUENCE [LARGE SCALE GENOMIC DNA]</scope>
    <source>
        <strain evidence="2">DSM 46792</strain>
    </source>
</reference>
<protein>
    <submittedName>
        <fullName evidence="1">PD-(D/E)XK motif protein</fullName>
    </submittedName>
</protein>
<gene>
    <name evidence="1" type="ORF">RM425_12170</name>
</gene>
<sequence length="325" mass="35761">MRDDDREHLTAETLETYFGANVVVNLRLADEPECHLRIDPSVQRLQLWTPAAGPEPDVTAMDRVSVTTEQVDRGTWFVLEVDAAGSHYEAYSLIAAVVDDLTAGRLLHVAMARSVESFKELLANRQRLSEEKTIGLLGELLLLDSVIDLLGETSAVLAWVGPDSEEHDFVLADVDAEVKTTLSERRIHRIGTETQLQPSPHRPLWLVSIQLTRAGDAGDGFGLSDVVGRVRTRIQAQTDAFAGHLRSVGWRDGDADLYRERYLLRSRPAAYFVDEAFPALTRRRIDGVVPQPELVTTVSYRVDVSSLVPGSPPGALAPFVGGSSE</sequence>
<dbReference type="Proteomes" id="UP001183222">
    <property type="component" value="Unassembled WGS sequence"/>
</dbReference>
<name>A0ABU2K8Y7_9ACTN</name>
<organism evidence="1 2">
    <name type="scientific">Blastococcus goldschmidtiae</name>
    <dbReference type="NCBI Taxonomy" id="3075546"/>
    <lineage>
        <taxon>Bacteria</taxon>
        <taxon>Bacillati</taxon>
        <taxon>Actinomycetota</taxon>
        <taxon>Actinomycetes</taxon>
        <taxon>Geodermatophilales</taxon>
        <taxon>Geodermatophilaceae</taxon>
        <taxon>Blastococcus</taxon>
    </lineage>
</organism>
<dbReference type="RefSeq" id="WP_311345473.1">
    <property type="nucleotide sequence ID" value="NZ_JAVREI010000007.1"/>
</dbReference>
<dbReference type="Pfam" id="PF14390">
    <property type="entry name" value="DUF4420"/>
    <property type="match status" value="1"/>
</dbReference>
<evidence type="ECO:0000313" key="1">
    <source>
        <dbReference type="EMBL" id="MDT0276657.1"/>
    </source>
</evidence>
<dbReference type="EMBL" id="JAVREI010000007">
    <property type="protein sequence ID" value="MDT0276657.1"/>
    <property type="molecule type" value="Genomic_DNA"/>
</dbReference>
<accession>A0ABU2K8Y7</accession>
<comment type="caution">
    <text evidence="1">The sequence shown here is derived from an EMBL/GenBank/DDBJ whole genome shotgun (WGS) entry which is preliminary data.</text>
</comment>
<proteinExistence type="predicted"/>
<evidence type="ECO:0000313" key="2">
    <source>
        <dbReference type="Proteomes" id="UP001183222"/>
    </source>
</evidence>
<dbReference type="InterPro" id="IPR025534">
    <property type="entry name" value="DUF4420"/>
</dbReference>